<sequence length="101" mass="11547">MTTSVFRSIDSSSIQDDGWRAWTKVDSDVTCYKRTQRRRCVTNIRTWKLQFGTDISGFDVFDSPATEKSFTDDVAVRTSYYAEVESLLRAKLPGVKKASTY</sequence>
<accession>A0A0B4F5F7</accession>
<name>A0A0B4F5F7_METAF</name>
<dbReference type="AlphaFoldDB" id="A0A0B4F5F7"/>
<proteinExistence type="predicted"/>
<comment type="caution">
    <text evidence="1">The sequence shown here is derived from an EMBL/GenBank/DDBJ whole genome shotgun (WGS) entry which is preliminary data.</text>
</comment>
<gene>
    <name evidence="1" type="ORF">MAN_09365</name>
</gene>
<dbReference type="EMBL" id="AZNF01000016">
    <property type="protein sequence ID" value="KID61081.1"/>
    <property type="molecule type" value="Genomic_DNA"/>
</dbReference>
<dbReference type="HOGENOM" id="CLU_159703_0_0_1"/>
<dbReference type="VEuPathDB" id="FungiDB:MAN_09365"/>
<evidence type="ECO:0000313" key="2">
    <source>
        <dbReference type="Proteomes" id="UP000031186"/>
    </source>
</evidence>
<evidence type="ECO:0000313" key="1">
    <source>
        <dbReference type="EMBL" id="KID61081.1"/>
    </source>
</evidence>
<protein>
    <submittedName>
        <fullName evidence="1">Methyltransferase</fullName>
    </submittedName>
</protein>
<dbReference type="Proteomes" id="UP000031186">
    <property type="component" value="Unassembled WGS sequence"/>
</dbReference>
<dbReference type="GO" id="GO:0008168">
    <property type="term" value="F:methyltransferase activity"/>
    <property type="evidence" value="ECO:0007669"/>
    <property type="project" value="UniProtKB-KW"/>
</dbReference>
<reference evidence="1 2" key="1">
    <citation type="journal article" date="2014" name="Proc. Natl. Acad. Sci. U.S.A.">
        <title>Trajectory and genomic determinants of fungal-pathogen speciation and host adaptation.</title>
        <authorList>
            <person name="Hu X."/>
            <person name="Xiao G."/>
            <person name="Zheng P."/>
            <person name="Shang Y."/>
            <person name="Su Y."/>
            <person name="Zhang X."/>
            <person name="Liu X."/>
            <person name="Zhan S."/>
            <person name="St Leger R.J."/>
            <person name="Wang C."/>
        </authorList>
    </citation>
    <scope>NUCLEOTIDE SEQUENCE [LARGE SCALE GENOMIC DNA]</scope>
    <source>
        <strain evidence="1 2">ARSEF 549</strain>
    </source>
</reference>
<feature type="non-terminal residue" evidence="1">
    <location>
        <position position="1"/>
    </location>
</feature>
<keyword evidence="2" id="KW-1185">Reference proteome</keyword>
<dbReference type="GO" id="GO:0032259">
    <property type="term" value="P:methylation"/>
    <property type="evidence" value="ECO:0007669"/>
    <property type="project" value="UniProtKB-KW"/>
</dbReference>
<keyword evidence="1" id="KW-0489">Methyltransferase</keyword>
<organism evidence="1 2">
    <name type="scientific">Metarhizium anisopliae (strain ARSEF 549)</name>
    <dbReference type="NCBI Taxonomy" id="3151832"/>
    <lineage>
        <taxon>Eukaryota</taxon>
        <taxon>Fungi</taxon>
        <taxon>Dikarya</taxon>
        <taxon>Ascomycota</taxon>
        <taxon>Pezizomycotina</taxon>
        <taxon>Sordariomycetes</taxon>
        <taxon>Hypocreomycetidae</taxon>
        <taxon>Hypocreales</taxon>
        <taxon>Clavicipitaceae</taxon>
        <taxon>Metarhizium</taxon>
    </lineage>
</organism>
<keyword evidence="1" id="KW-0808">Transferase</keyword>